<dbReference type="GO" id="GO:0051536">
    <property type="term" value="F:iron-sulfur cluster binding"/>
    <property type="evidence" value="ECO:0007669"/>
    <property type="project" value="UniProtKB-KW"/>
</dbReference>
<evidence type="ECO:0000256" key="11">
    <source>
        <dbReference type="ARBA" id="ARBA00038058"/>
    </source>
</evidence>
<dbReference type="Pfam" id="PF00270">
    <property type="entry name" value="DEAD"/>
    <property type="match status" value="1"/>
</dbReference>
<dbReference type="InterPro" id="IPR045028">
    <property type="entry name" value="DinG/Rad3-like"/>
</dbReference>
<dbReference type="InterPro" id="IPR014001">
    <property type="entry name" value="Helicase_ATP-bd"/>
</dbReference>
<dbReference type="SMART" id="SM00487">
    <property type="entry name" value="DEXDc"/>
    <property type="match status" value="1"/>
</dbReference>
<comment type="catalytic activity">
    <reaction evidence="13">
        <text>ATP + H2O = ADP + phosphate + H(+)</text>
        <dbReference type="Rhea" id="RHEA:13065"/>
        <dbReference type="ChEBI" id="CHEBI:15377"/>
        <dbReference type="ChEBI" id="CHEBI:15378"/>
        <dbReference type="ChEBI" id="CHEBI:30616"/>
        <dbReference type="ChEBI" id="CHEBI:43474"/>
        <dbReference type="ChEBI" id="CHEBI:456216"/>
        <dbReference type="EC" id="5.6.2.3"/>
    </reaction>
</comment>
<dbReference type="InterPro" id="IPR010614">
    <property type="entry name" value="RAD3-like_helicase_DEAD"/>
</dbReference>
<evidence type="ECO:0000256" key="3">
    <source>
        <dbReference type="ARBA" id="ARBA00022741"/>
    </source>
</evidence>
<evidence type="ECO:0000256" key="7">
    <source>
        <dbReference type="ARBA" id="ARBA00023004"/>
    </source>
</evidence>
<dbReference type="SMART" id="SM00491">
    <property type="entry name" value="HELICc2"/>
    <property type="match status" value="1"/>
</dbReference>
<name>V2QAA2_9BACT</name>
<dbReference type="KEGG" id="msch:N508_000167"/>
<comment type="similarity">
    <text evidence="11">Belongs to the helicase family. DinG subfamily.</text>
</comment>
<accession>V2QAA2</accession>
<dbReference type="GO" id="GO:0003677">
    <property type="term" value="F:DNA binding"/>
    <property type="evidence" value="ECO:0007669"/>
    <property type="project" value="UniProtKB-KW"/>
</dbReference>
<dbReference type="SUPFAM" id="SSF52540">
    <property type="entry name" value="P-loop containing nucleoside triphosphate hydrolases"/>
    <property type="match status" value="1"/>
</dbReference>
<sequence>MSVSQFFLEDKYLKSIISGYIYRSTQVEMAEIIENAFSSYINTCIEAPTGSGKTMAYLIPSLSSSNRIIISTKTKQLMNQLLYKDIPVVQKIVGRNKSIRSLKGRKNYFCPYRYFRFINPKAAFYIDAVSWFEENSKYGIIIEAPWGRLDNDICSLMTADRYQCVSNKCPYYEDCAFYMQKREANAADIIITNHFLLLSDIAMKSKDSFGSIFEYRDNIIFDEAHSVPDIFSQYAGVEFALSSLMILVYENKDIITINNVDKIYREFLKIIDKIKEPKELFEPLRHDFDNFINFISDVILSLDNEEIKEEYNTYLQLYKEFNSDKEGIRIVEKTMQKNNTVLTLKFIPFEAGADFVSGLKEAALSSIFVSATLSSGGNFEYFLKETGLDGLCETHILENVFDFHQQGRLFVPNISSFKEKDKVYKELISNMSGSALIICNSLERMQYIEQFLRRLKINKKIYTQSDVNIGELDFCNEDMVLIGSATLREGIDISGGGFKAVILDQLPFEYHKDIILQSKAEQISENSAKSFIDFFLPRAVLYFKQAVGRLIRHEDDYGLWVVLDNRILNKNYGKYFLDVIYNVEIIEDIEKALYFIKEEKHG</sequence>
<dbReference type="RefSeq" id="WP_023276182.1">
    <property type="nucleotide sequence ID" value="NZ_CP097562.1"/>
</dbReference>
<protein>
    <recommendedName>
        <fullName evidence="12">DNA 5'-3' helicase</fullName>
        <ecNumber evidence="12">5.6.2.3</ecNumber>
    </recommendedName>
</protein>
<gene>
    <name evidence="15" type="primary">yoaA</name>
    <name evidence="15" type="ORF">N508_000167</name>
</gene>
<keyword evidence="4 15" id="KW-0378">Hydrolase</keyword>
<dbReference type="InterPro" id="IPR027417">
    <property type="entry name" value="P-loop_NTPase"/>
</dbReference>
<dbReference type="InterPro" id="IPR011545">
    <property type="entry name" value="DEAD/DEAH_box_helicase_dom"/>
</dbReference>
<reference evidence="15" key="3">
    <citation type="submission" date="2022-06" db="EMBL/GenBank/DDBJ databases">
        <title>Resources to Facilitate Use of the Altered Schaedler Flora (ASF) Mouse Model to Study Microbiome Function.</title>
        <authorList>
            <person name="Proctor A."/>
            <person name="Parvinroo S."/>
            <person name="Richie T."/>
            <person name="Jia X."/>
            <person name="Lee S.T.M."/>
            <person name="Karp P.D."/>
            <person name="Paley S."/>
            <person name="Kostic A.D."/>
            <person name="Pierre J.F."/>
            <person name="Wannemuehler M.J."/>
            <person name="Phillips G.J."/>
        </authorList>
    </citation>
    <scope>NUCLEOTIDE SEQUENCE</scope>
    <source>
        <strain evidence="15">ASF457</strain>
    </source>
</reference>
<keyword evidence="7" id="KW-0408">Iron</keyword>
<evidence type="ECO:0000256" key="6">
    <source>
        <dbReference type="ARBA" id="ARBA00022840"/>
    </source>
</evidence>
<reference evidence="15" key="2">
    <citation type="submission" date="2022-05" db="EMBL/GenBank/DDBJ databases">
        <authorList>
            <person name="Proctor A.L."/>
            <person name="Phillips G.J."/>
            <person name="Wannemuehler M.J."/>
        </authorList>
    </citation>
    <scope>NUCLEOTIDE SEQUENCE</scope>
    <source>
        <strain evidence="15">ASF457</strain>
    </source>
</reference>
<dbReference type="InterPro" id="IPR006555">
    <property type="entry name" value="ATP-dep_Helicase_C"/>
</dbReference>
<evidence type="ECO:0000313" key="15">
    <source>
        <dbReference type="EMBL" id="USF23112.1"/>
    </source>
</evidence>
<keyword evidence="9" id="KW-0238">DNA-binding</keyword>
<evidence type="ECO:0000256" key="13">
    <source>
        <dbReference type="ARBA" id="ARBA00048954"/>
    </source>
</evidence>
<keyword evidence="3" id="KW-0547">Nucleotide-binding</keyword>
<keyword evidence="10" id="KW-0413">Isomerase</keyword>
<evidence type="ECO:0000256" key="9">
    <source>
        <dbReference type="ARBA" id="ARBA00023125"/>
    </source>
</evidence>
<dbReference type="PANTHER" id="PTHR11472:SF34">
    <property type="entry name" value="REGULATOR OF TELOMERE ELONGATION HELICASE 1"/>
    <property type="match status" value="1"/>
</dbReference>
<dbReference type="GO" id="GO:0016818">
    <property type="term" value="F:hydrolase activity, acting on acid anhydrides, in phosphorus-containing anhydrides"/>
    <property type="evidence" value="ECO:0007669"/>
    <property type="project" value="InterPro"/>
</dbReference>
<evidence type="ECO:0000256" key="8">
    <source>
        <dbReference type="ARBA" id="ARBA00023014"/>
    </source>
</evidence>
<evidence type="ECO:0000256" key="4">
    <source>
        <dbReference type="ARBA" id="ARBA00022801"/>
    </source>
</evidence>
<proteinExistence type="inferred from homology"/>
<dbReference type="EMBL" id="CP097562">
    <property type="protein sequence ID" value="USF23112.1"/>
    <property type="molecule type" value="Genomic_DNA"/>
</dbReference>
<dbReference type="GO" id="GO:0043139">
    <property type="term" value="F:5'-3' DNA helicase activity"/>
    <property type="evidence" value="ECO:0007669"/>
    <property type="project" value="UniProtKB-EC"/>
</dbReference>
<reference evidence="15" key="1">
    <citation type="journal article" date="2014" name="Genome Announc.">
        <title>Draft genome sequences of the altered schaedler flora, a defined bacterial community from gnotobiotic mice.</title>
        <authorList>
            <person name="Wannemuehler M.J."/>
            <person name="Overstreet A.M."/>
            <person name="Ward D.V."/>
            <person name="Phillips G.J."/>
        </authorList>
    </citation>
    <scope>NUCLEOTIDE SEQUENCE</scope>
    <source>
        <strain evidence="15">ASF457</strain>
    </source>
</reference>
<evidence type="ECO:0000256" key="10">
    <source>
        <dbReference type="ARBA" id="ARBA00023235"/>
    </source>
</evidence>
<dbReference type="Pfam" id="PF13307">
    <property type="entry name" value="Helicase_C_2"/>
    <property type="match status" value="1"/>
</dbReference>
<evidence type="ECO:0000256" key="1">
    <source>
        <dbReference type="ARBA" id="ARBA00001966"/>
    </source>
</evidence>
<dbReference type="Proteomes" id="UP000017429">
    <property type="component" value="Chromosome"/>
</dbReference>
<dbReference type="AlphaFoldDB" id="V2QAA2"/>
<dbReference type="eggNOG" id="COG1199">
    <property type="taxonomic scope" value="Bacteria"/>
</dbReference>
<dbReference type="Pfam" id="PF06733">
    <property type="entry name" value="DEAD_2"/>
    <property type="match status" value="1"/>
</dbReference>
<dbReference type="OrthoDB" id="9805194at2"/>
<feature type="domain" description="Helicase ATP-binding" evidence="14">
    <location>
        <begin position="12"/>
        <end position="278"/>
    </location>
</feature>
<dbReference type="InterPro" id="IPR014013">
    <property type="entry name" value="Helic_SF1/SF2_ATP-bd_DinG/Rad3"/>
</dbReference>
<keyword evidence="6" id="KW-0067">ATP-binding</keyword>
<dbReference type="PANTHER" id="PTHR11472">
    <property type="entry name" value="DNA REPAIR DEAD HELICASE RAD3/XP-D SUBFAMILY MEMBER"/>
    <property type="match status" value="1"/>
</dbReference>
<keyword evidence="16" id="KW-1185">Reference proteome</keyword>
<evidence type="ECO:0000256" key="12">
    <source>
        <dbReference type="ARBA" id="ARBA00044969"/>
    </source>
</evidence>
<keyword evidence="5 15" id="KW-0347">Helicase</keyword>
<dbReference type="GO" id="GO:0005524">
    <property type="term" value="F:ATP binding"/>
    <property type="evidence" value="ECO:0007669"/>
    <property type="project" value="UniProtKB-KW"/>
</dbReference>
<evidence type="ECO:0000259" key="14">
    <source>
        <dbReference type="PROSITE" id="PS51193"/>
    </source>
</evidence>
<dbReference type="EC" id="5.6.2.3" evidence="12"/>
<dbReference type="GO" id="GO:0046872">
    <property type="term" value="F:metal ion binding"/>
    <property type="evidence" value="ECO:0007669"/>
    <property type="project" value="UniProtKB-KW"/>
</dbReference>
<organism evidence="15 16">
    <name type="scientific">Mucispirillum schaedleri ASF457</name>
    <dbReference type="NCBI Taxonomy" id="1379858"/>
    <lineage>
        <taxon>Bacteria</taxon>
        <taxon>Pseudomonadati</taxon>
        <taxon>Deferribacterota</taxon>
        <taxon>Deferribacteres</taxon>
        <taxon>Deferribacterales</taxon>
        <taxon>Mucispirillaceae</taxon>
        <taxon>Mucispirillum</taxon>
    </lineage>
</organism>
<evidence type="ECO:0000256" key="2">
    <source>
        <dbReference type="ARBA" id="ARBA00022723"/>
    </source>
</evidence>
<dbReference type="GO" id="GO:0006139">
    <property type="term" value="P:nucleobase-containing compound metabolic process"/>
    <property type="evidence" value="ECO:0007669"/>
    <property type="project" value="InterPro"/>
</dbReference>
<evidence type="ECO:0000313" key="16">
    <source>
        <dbReference type="Proteomes" id="UP000017429"/>
    </source>
</evidence>
<keyword evidence="2" id="KW-0479">Metal-binding</keyword>
<dbReference type="PROSITE" id="PS51193">
    <property type="entry name" value="HELICASE_ATP_BIND_2"/>
    <property type="match status" value="1"/>
</dbReference>
<keyword evidence="8" id="KW-0411">Iron-sulfur</keyword>
<comment type="cofactor">
    <cofactor evidence="1">
        <name>[4Fe-4S] cluster</name>
        <dbReference type="ChEBI" id="CHEBI:49883"/>
    </cofactor>
</comment>
<evidence type="ECO:0000256" key="5">
    <source>
        <dbReference type="ARBA" id="ARBA00022806"/>
    </source>
</evidence>
<dbReference type="Gene3D" id="3.40.50.300">
    <property type="entry name" value="P-loop containing nucleotide triphosphate hydrolases"/>
    <property type="match status" value="2"/>
</dbReference>